<dbReference type="PROSITE" id="PS50158">
    <property type="entry name" value="ZF_CCHC"/>
    <property type="match status" value="1"/>
</dbReference>
<dbReference type="InterPro" id="IPR050951">
    <property type="entry name" value="Retrovirus_Pol_polyprotein"/>
</dbReference>
<dbReference type="Gene3D" id="1.10.340.70">
    <property type="match status" value="1"/>
</dbReference>
<dbReference type="InterPro" id="IPR012337">
    <property type="entry name" value="RNaseH-like_sf"/>
</dbReference>
<dbReference type="Pfam" id="PF00078">
    <property type="entry name" value="RVT_1"/>
    <property type="match status" value="1"/>
</dbReference>
<evidence type="ECO:0000256" key="1">
    <source>
        <dbReference type="ARBA" id="ARBA00010879"/>
    </source>
</evidence>
<dbReference type="Pfam" id="PF00665">
    <property type="entry name" value="rve"/>
    <property type="match status" value="1"/>
</dbReference>
<dbReference type="GO" id="GO:0004523">
    <property type="term" value="F:RNA-DNA hybrid ribonuclease activity"/>
    <property type="evidence" value="ECO:0007669"/>
    <property type="project" value="UniProtKB-EC"/>
</dbReference>
<dbReference type="PANTHER" id="PTHR37984">
    <property type="entry name" value="PROTEIN CBG26694"/>
    <property type="match status" value="1"/>
</dbReference>
<evidence type="ECO:0000256" key="4">
    <source>
        <dbReference type="PROSITE-ProRule" id="PRU00047"/>
    </source>
</evidence>
<keyword evidence="4" id="KW-0862">Zinc</keyword>
<dbReference type="InterPro" id="IPR041588">
    <property type="entry name" value="Integrase_H2C2"/>
</dbReference>
<dbReference type="InterPro" id="IPR036875">
    <property type="entry name" value="Znf_CCHC_sf"/>
</dbReference>
<sequence>MAFSLEKFVMSPSVEALETCRKADLLCVGEFYKVSLPHSARKAEIRDVLISKLCEIQRLPVSPDTGTPATVEGAVSSGVSGAGVALSELGASSVAEAAEHSPGTQKGIDPVVTLPVEGLLTDLSMAIRLKELDLAIKKQECETQHLRVRALELEANSRNSSSGIPTTRSAEFDISKHISLVPPFRESEVDSYFTAFERVASTLHWPKDMWPLLLQCKLVGKAQEVCSSLTVEQSLEYDTIKASVLRAYELVPEAYRQRYRSHQKSRDQTFVEFAREKTALFEKWCSASKVATFAQLKELILLEDFKNSVPEVIVVHLNEKKVAKLSEAAVLTDEFVLTHKMVFPAVTASSHVVSSKDKRSQGGWSHTARTFERSPRRERSPPKPSGESSFTSEKRVCFYCRRPGHLIADCTAWNRKKDKPKSVACLSATSASDPETVQRQDKYDSTFQPFILDGHISLSKTDECCVPVKILRDTGAAQSFISSDVLEFGEQTFCGSSVVVCGIELIPVSVPLHCIHLNSDLVSGMVRIAVRTKLPVEGVDVILGNDLAGGKVFPVPEVVADPTLNELDELQKEFPSVFPVCATTRSQSSKEEEVIDIGNFFTSVQSKEVSSTSPLDASECKLTQVSDGCFELSLPVDRAELVSAQEADPSLAKCRSAVVDSAQIPANPVAFYLHGSVLMRKWAPSTESKDWNSVYQVVVPEQYRAFVLNLAHDHVMAGHLGINKTYTRILQHFFWPGLKADVVKYCNSCHVCQVAGKPNQSIPPAPLCPVPAVGEPFEHLLLDCVGPLPKTKSGNQYLLTIMCLSTRFPDAFPLRTITAKSVSRALVRFCSVFGLPKTIQTDKGTNFTAKLFAQVLHQLNVEHKTSSAFHPESQGALERFHQTLKTQLRIFCLETGKDWDEGLPLLMFALREVVQESTGFSPAQLVFAHTVRGPLKLLKDQLLGEKGALQSNLLDFVGKFRERLHKACEVAQRSLLSAQSSMKECFDKQAVHREFKPHDQVLILLPVSGSALHTKFSGPYEVVKKLSEVNYVVSTPDRKRRHRVCHISMLKPYLVREDSPSASIKPALVSVVSEPESVTNVDDELMQSSVSVLSAHLQNSELLPTIDSHLQHLPEDARADLKVLFQQFPNLFTDVPRQTNVLQHDIDVGNSSPVKQNYYRVNPIKRAIMKSEVEYLVKHGLASPSSSSWSSPCLLVPKPDGTFRFCTDYRKVNALTVPDSYPLPRIEDCIDSIGTAKFVTKLDLLKGYWQVPLTDRASEISAFVTPDSFMQYSVMAFGMRNAPATFQRLMSCVLQSVPNCAAYLDDLVVYASTWPEHIHTLRTVFERLDQASLTLNLAKCEFGKATVRYLGREVGQGEVRTPIDKVKAVLDYAVPRTRRELRRFLGMAGYYSSFCKNFSVVVFPLTNLLRGHVNFVWTSDCQRAFDNVKALLCSAPVLSAP</sequence>
<evidence type="ECO:0000256" key="2">
    <source>
        <dbReference type="ARBA" id="ARBA00012180"/>
    </source>
</evidence>
<feature type="domain" description="Integrase catalytic" evidence="8">
    <location>
        <begin position="772"/>
        <end position="930"/>
    </location>
</feature>
<feature type="domain" description="CCHC-type" evidence="6">
    <location>
        <begin position="397"/>
        <end position="410"/>
    </location>
</feature>
<dbReference type="Gene3D" id="1.10.4020.10">
    <property type="entry name" value="DNA breaking-rejoining enzymes"/>
    <property type="match status" value="1"/>
</dbReference>
<dbReference type="InterPro" id="IPR000477">
    <property type="entry name" value="RT_dom"/>
</dbReference>
<dbReference type="InterPro" id="IPR001584">
    <property type="entry name" value="Integrase_cat-core"/>
</dbReference>
<dbReference type="PROSITE" id="PS50878">
    <property type="entry name" value="RT_POL"/>
    <property type="match status" value="1"/>
</dbReference>
<evidence type="ECO:0000256" key="3">
    <source>
        <dbReference type="ARBA" id="ARBA00039658"/>
    </source>
</evidence>
<dbReference type="CDD" id="cd01647">
    <property type="entry name" value="RT_LTR"/>
    <property type="match status" value="1"/>
</dbReference>
<dbReference type="GO" id="GO:0015074">
    <property type="term" value="P:DNA integration"/>
    <property type="evidence" value="ECO:0007669"/>
    <property type="project" value="InterPro"/>
</dbReference>
<keyword evidence="4" id="KW-0479">Metal-binding</keyword>
<keyword evidence="4" id="KW-0863">Zinc-finger</keyword>
<dbReference type="InterPro" id="IPR038269">
    <property type="entry name" value="SCAN_sf"/>
</dbReference>
<evidence type="ECO:0000313" key="10">
    <source>
        <dbReference type="Proteomes" id="UP000694621"/>
    </source>
</evidence>
<dbReference type="GO" id="GO:0008270">
    <property type="term" value="F:zinc ion binding"/>
    <property type="evidence" value="ECO:0007669"/>
    <property type="project" value="UniProtKB-KW"/>
</dbReference>
<dbReference type="InterPro" id="IPR001878">
    <property type="entry name" value="Znf_CCHC"/>
</dbReference>
<dbReference type="SUPFAM" id="SSF56672">
    <property type="entry name" value="DNA/RNA polymerases"/>
    <property type="match status" value="1"/>
</dbReference>
<name>A0A8B9JG29_ASTMX</name>
<dbReference type="Pfam" id="PF02023">
    <property type="entry name" value="SCAN"/>
    <property type="match status" value="1"/>
</dbReference>
<dbReference type="InterPro" id="IPR036397">
    <property type="entry name" value="RNaseH_sf"/>
</dbReference>
<dbReference type="FunFam" id="3.30.420.10:FF:000032">
    <property type="entry name" value="Retrovirus-related Pol polyprotein from transposon 297-like Protein"/>
    <property type="match status" value="1"/>
</dbReference>
<dbReference type="PANTHER" id="PTHR37984:SF5">
    <property type="entry name" value="PROTEIN NYNRIN-LIKE"/>
    <property type="match status" value="1"/>
</dbReference>
<dbReference type="Pfam" id="PF17921">
    <property type="entry name" value="Integrase_H2C2"/>
    <property type="match status" value="1"/>
</dbReference>
<dbReference type="FunFam" id="3.30.70.270:FF:000020">
    <property type="entry name" value="Transposon Tf2-6 polyprotein-like Protein"/>
    <property type="match status" value="1"/>
</dbReference>
<feature type="domain" description="Reverse transcriptase" evidence="7">
    <location>
        <begin position="1177"/>
        <end position="1354"/>
    </location>
</feature>
<dbReference type="FunFam" id="1.10.340.70:FF:000001">
    <property type="entry name" value="Retrovirus-related Pol polyprotein from transposon gypsy-like Protein"/>
    <property type="match status" value="1"/>
</dbReference>
<dbReference type="InterPro" id="IPR043128">
    <property type="entry name" value="Rev_trsase/Diguanyl_cyclase"/>
</dbReference>
<dbReference type="SMART" id="SM00343">
    <property type="entry name" value="ZnF_C2HC"/>
    <property type="match status" value="1"/>
</dbReference>
<protein>
    <recommendedName>
        <fullName evidence="3">Gypsy retrotransposon integrase-like protein 1</fullName>
        <ecNumber evidence="2">3.1.26.4</ecNumber>
    </recommendedName>
</protein>
<dbReference type="SUPFAM" id="SSF47353">
    <property type="entry name" value="Retrovirus capsid dimerization domain-like"/>
    <property type="match status" value="1"/>
</dbReference>
<proteinExistence type="inferred from homology"/>
<dbReference type="PROSITE" id="PS50994">
    <property type="entry name" value="INTEGRASE"/>
    <property type="match status" value="1"/>
</dbReference>
<dbReference type="Ensembl" id="ENSAMXT00005023199.1">
    <property type="protein sequence ID" value="ENSAMXP00005020994.1"/>
    <property type="gene ID" value="ENSAMXG00005010895.1"/>
</dbReference>
<evidence type="ECO:0000259" key="6">
    <source>
        <dbReference type="PROSITE" id="PS50158"/>
    </source>
</evidence>
<dbReference type="Proteomes" id="UP000694621">
    <property type="component" value="Unplaced"/>
</dbReference>
<feature type="compositionally biased region" description="Basic and acidic residues" evidence="5">
    <location>
        <begin position="369"/>
        <end position="381"/>
    </location>
</feature>
<dbReference type="Pfam" id="PF22938">
    <property type="entry name" value="Integrase_p58_C"/>
    <property type="match status" value="1"/>
</dbReference>
<evidence type="ECO:0000259" key="8">
    <source>
        <dbReference type="PROSITE" id="PS50994"/>
    </source>
</evidence>
<dbReference type="InterPro" id="IPR003309">
    <property type="entry name" value="SCAN_dom"/>
</dbReference>
<dbReference type="Gene3D" id="3.30.70.270">
    <property type="match status" value="2"/>
</dbReference>
<dbReference type="GO" id="GO:0003676">
    <property type="term" value="F:nucleic acid binding"/>
    <property type="evidence" value="ECO:0007669"/>
    <property type="project" value="InterPro"/>
</dbReference>
<dbReference type="Gene3D" id="3.30.420.10">
    <property type="entry name" value="Ribonuclease H-like superfamily/Ribonuclease H"/>
    <property type="match status" value="1"/>
</dbReference>
<accession>A0A8B9JG29</accession>
<evidence type="ECO:0000256" key="5">
    <source>
        <dbReference type="SAM" id="MobiDB-lite"/>
    </source>
</evidence>
<dbReference type="Gene3D" id="4.10.60.10">
    <property type="entry name" value="Zinc finger, CCHC-type"/>
    <property type="match status" value="1"/>
</dbReference>
<evidence type="ECO:0000259" key="7">
    <source>
        <dbReference type="PROSITE" id="PS50878"/>
    </source>
</evidence>
<feature type="region of interest" description="Disordered" evidence="5">
    <location>
        <begin position="354"/>
        <end position="390"/>
    </location>
</feature>
<dbReference type="SUPFAM" id="SSF53098">
    <property type="entry name" value="Ribonuclease H-like"/>
    <property type="match status" value="1"/>
</dbReference>
<dbReference type="OMA" id="TKFSGPY"/>
<dbReference type="EC" id="3.1.26.4" evidence="2"/>
<dbReference type="SUPFAM" id="SSF57756">
    <property type="entry name" value="Retrovirus zinc finger-like domains"/>
    <property type="match status" value="1"/>
</dbReference>
<dbReference type="InterPro" id="IPR043502">
    <property type="entry name" value="DNA/RNA_pol_sf"/>
</dbReference>
<evidence type="ECO:0000313" key="9">
    <source>
        <dbReference type="Ensembl" id="ENSAMXP00005020994.1"/>
    </source>
</evidence>
<reference evidence="9" key="1">
    <citation type="submission" date="2025-08" db="UniProtKB">
        <authorList>
            <consortium name="Ensembl"/>
        </authorList>
    </citation>
    <scope>IDENTIFICATION</scope>
</reference>
<comment type="similarity">
    <text evidence="1">Belongs to the beta type-B retroviral polymerase family. HERV class-II K(HML-2) pol subfamily.</text>
</comment>
<organism evidence="9 10">
    <name type="scientific">Astyanax mexicanus</name>
    <name type="common">Blind cave fish</name>
    <name type="synonym">Astyanax fasciatus mexicanus</name>
    <dbReference type="NCBI Taxonomy" id="7994"/>
    <lineage>
        <taxon>Eukaryota</taxon>
        <taxon>Metazoa</taxon>
        <taxon>Chordata</taxon>
        <taxon>Craniata</taxon>
        <taxon>Vertebrata</taxon>
        <taxon>Euteleostomi</taxon>
        <taxon>Actinopterygii</taxon>
        <taxon>Neopterygii</taxon>
        <taxon>Teleostei</taxon>
        <taxon>Ostariophysi</taxon>
        <taxon>Characiformes</taxon>
        <taxon>Characoidei</taxon>
        <taxon>Acestrorhamphidae</taxon>
        <taxon>Acestrorhamphinae</taxon>
        <taxon>Astyanax</taxon>
    </lineage>
</organism>
<dbReference type="InterPro" id="IPR054465">
    <property type="entry name" value="Integrase_p58-like_C"/>
</dbReference>
<dbReference type="Gene3D" id="3.10.10.10">
    <property type="entry name" value="HIV Type 1 Reverse Transcriptase, subunit A, domain 1"/>
    <property type="match status" value="1"/>
</dbReference>